<dbReference type="EMBL" id="BTGU01004757">
    <property type="protein sequence ID" value="GMN31750.1"/>
    <property type="molecule type" value="Genomic_DNA"/>
</dbReference>
<feature type="region of interest" description="Disordered" evidence="1">
    <location>
        <begin position="116"/>
        <end position="135"/>
    </location>
</feature>
<organism evidence="2 3">
    <name type="scientific">Ficus carica</name>
    <name type="common">Common fig</name>
    <dbReference type="NCBI Taxonomy" id="3494"/>
    <lineage>
        <taxon>Eukaryota</taxon>
        <taxon>Viridiplantae</taxon>
        <taxon>Streptophyta</taxon>
        <taxon>Embryophyta</taxon>
        <taxon>Tracheophyta</taxon>
        <taxon>Spermatophyta</taxon>
        <taxon>Magnoliopsida</taxon>
        <taxon>eudicotyledons</taxon>
        <taxon>Gunneridae</taxon>
        <taxon>Pentapetalae</taxon>
        <taxon>rosids</taxon>
        <taxon>fabids</taxon>
        <taxon>Rosales</taxon>
        <taxon>Moraceae</taxon>
        <taxon>Ficeae</taxon>
        <taxon>Ficus</taxon>
    </lineage>
</organism>
<name>A0AA88CU41_FICCA</name>
<evidence type="ECO:0000313" key="2">
    <source>
        <dbReference type="EMBL" id="GMN31750.1"/>
    </source>
</evidence>
<feature type="compositionally biased region" description="Acidic residues" evidence="1">
    <location>
        <begin position="9"/>
        <end position="18"/>
    </location>
</feature>
<accession>A0AA88CU41</accession>
<dbReference type="AlphaFoldDB" id="A0AA88CU41"/>
<dbReference type="Proteomes" id="UP001187192">
    <property type="component" value="Unassembled WGS sequence"/>
</dbReference>
<protein>
    <submittedName>
        <fullName evidence="2">Uncharacterized protein</fullName>
    </submittedName>
</protein>
<proteinExistence type="predicted"/>
<sequence length="159" mass="18752">MRGEAAAEREEEEDEELGFEGQKSQGTVHKKLYTTESRKRREEEEIELQLVRRRRRYPTVGGGEGIDRSIREGLWTMEQTEEDVGQMEEEEARGTDVAIFQEVSFHFSGTSCWPWNNRRNKMKSMGAKQKKKLESETLKRRHELLAMEQRKKMKRMGAK</sequence>
<reference evidence="2" key="1">
    <citation type="submission" date="2023-07" db="EMBL/GenBank/DDBJ databases">
        <title>draft genome sequence of fig (Ficus carica).</title>
        <authorList>
            <person name="Takahashi T."/>
            <person name="Nishimura K."/>
        </authorList>
    </citation>
    <scope>NUCLEOTIDE SEQUENCE</scope>
</reference>
<feature type="region of interest" description="Disordered" evidence="1">
    <location>
        <begin position="1"/>
        <end position="42"/>
    </location>
</feature>
<comment type="caution">
    <text evidence="2">The sequence shown here is derived from an EMBL/GenBank/DDBJ whole genome shotgun (WGS) entry which is preliminary data.</text>
</comment>
<evidence type="ECO:0000256" key="1">
    <source>
        <dbReference type="SAM" id="MobiDB-lite"/>
    </source>
</evidence>
<gene>
    <name evidence="2" type="ORF">TIFTF001_046540</name>
</gene>
<keyword evidence="3" id="KW-1185">Reference proteome</keyword>
<evidence type="ECO:0000313" key="3">
    <source>
        <dbReference type="Proteomes" id="UP001187192"/>
    </source>
</evidence>